<dbReference type="Pfam" id="PF02604">
    <property type="entry name" value="PhdYeFM_antitox"/>
    <property type="match status" value="1"/>
</dbReference>
<comment type="function">
    <text evidence="2">Antitoxin component of a type II toxin-antitoxin (TA) system.</text>
</comment>
<gene>
    <name evidence="3" type="ORF">M8231_01735</name>
</gene>
<dbReference type="RefSeq" id="WP_250202114.1">
    <property type="nucleotide sequence ID" value="NZ_CP097649.1"/>
</dbReference>
<proteinExistence type="inferred from homology"/>
<evidence type="ECO:0000313" key="3">
    <source>
        <dbReference type="EMBL" id="URI15747.1"/>
    </source>
</evidence>
<comment type="similarity">
    <text evidence="1 2">Belongs to the phD/YefM antitoxin family.</text>
</comment>
<accession>A0ABY4SLD6</accession>
<dbReference type="PANTHER" id="PTHR35377">
    <property type="entry name" value="ANTITOXIN VAPB49-RELATED-RELATED"/>
    <property type="match status" value="1"/>
</dbReference>
<reference evidence="3" key="1">
    <citation type="submission" date="2022-05" db="EMBL/GenBank/DDBJ databases">
        <title>Brevundimonas albigilva TT17 genome sequence.</title>
        <authorList>
            <person name="Lee K."/>
            <person name="Son H."/>
        </authorList>
    </citation>
    <scope>NUCLEOTIDE SEQUENCE</scope>
    <source>
        <strain evidence="3">TT17</strain>
    </source>
</reference>
<dbReference type="Gene3D" id="3.40.1620.10">
    <property type="entry name" value="YefM-like domain"/>
    <property type="match status" value="1"/>
</dbReference>
<name>A0ABY4SLD6_9CAUL</name>
<dbReference type="Proteomes" id="UP001055429">
    <property type="component" value="Chromosome"/>
</dbReference>
<dbReference type="NCBIfam" id="TIGR01552">
    <property type="entry name" value="phd_fam"/>
    <property type="match status" value="1"/>
</dbReference>
<dbReference type="InterPro" id="IPR036165">
    <property type="entry name" value="YefM-like_sf"/>
</dbReference>
<evidence type="ECO:0000313" key="4">
    <source>
        <dbReference type="Proteomes" id="UP001055429"/>
    </source>
</evidence>
<evidence type="ECO:0000256" key="2">
    <source>
        <dbReference type="RuleBase" id="RU362080"/>
    </source>
</evidence>
<dbReference type="EMBL" id="CP097649">
    <property type="protein sequence ID" value="URI15747.1"/>
    <property type="molecule type" value="Genomic_DNA"/>
</dbReference>
<keyword evidence="4" id="KW-1185">Reference proteome</keyword>
<dbReference type="SUPFAM" id="SSF143120">
    <property type="entry name" value="YefM-like"/>
    <property type="match status" value="1"/>
</dbReference>
<dbReference type="InterPro" id="IPR006442">
    <property type="entry name" value="Antitoxin_Phd/YefM"/>
</dbReference>
<protein>
    <recommendedName>
        <fullName evidence="2">Antitoxin</fullName>
    </recommendedName>
</protein>
<sequence length="87" mass="9249">MEVSVTDAKGQLTDLVRRAEAGEEVVLTRHGHPAVRLAPMRAAPDRDARRTLLKTVRQSAGVKAAAVDGPAASRSQDFLYGADGLPE</sequence>
<evidence type="ECO:0000256" key="1">
    <source>
        <dbReference type="ARBA" id="ARBA00009981"/>
    </source>
</evidence>
<organism evidence="3 4">
    <name type="scientific">Brevundimonas albigilva</name>
    <dbReference type="NCBI Taxonomy" id="1312364"/>
    <lineage>
        <taxon>Bacteria</taxon>
        <taxon>Pseudomonadati</taxon>
        <taxon>Pseudomonadota</taxon>
        <taxon>Alphaproteobacteria</taxon>
        <taxon>Caulobacterales</taxon>
        <taxon>Caulobacteraceae</taxon>
        <taxon>Brevundimonas</taxon>
    </lineage>
</organism>
<dbReference type="InterPro" id="IPR051416">
    <property type="entry name" value="phD-YefM_TA_antitoxins"/>
</dbReference>